<dbReference type="HAMAP" id="MF_01858">
    <property type="entry name" value="23SrRNA_methyltr_KL"/>
    <property type="match status" value="1"/>
</dbReference>
<dbReference type="Pfam" id="PF02926">
    <property type="entry name" value="THUMP"/>
    <property type="match status" value="1"/>
</dbReference>
<proteinExistence type="inferred from homology"/>
<comment type="subcellular location">
    <subcellularLocation>
        <location evidence="7">Cytoplasm</location>
    </subcellularLocation>
</comment>
<keyword evidence="1 7" id="KW-0963">Cytoplasm</keyword>
<accession>A0A7V8K6T9</accession>
<dbReference type="GO" id="GO:0005737">
    <property type="term" value="C:cytoplasm"/>
    <property type="evidence" value="ECO:0007669"/>
    <property type="project" value="UniProtKB-SubCell"/>
</dbReference>
<dbReference type="PIRSF" id="PIRSF037618">
    <property type="entry name" value="RNA_Mtase_bacteria_prd"/>
    <property type="match status" value="1"/>
</dbReference>
<dbReference type="PANTHER" id="PTHR47313:SF1">
    <property type="entry name" value="RIBOSOMAL RNA LARGE SUBUNIT METHYLTRANSFERASE K_L"/>
    <property type="match status" value="1"/>
</dbReference>
<dbReference type="InterPro" id="IPR019614">
    <property type="entry name" value="SAM-dep_methyl-trfase"/>
</dbReference>
<feature type="domain" description="THUMP" evidence="10">
    <location>
        <begin position="42"/>
        <end position="153"/>
    </location>
</feature>
<comment type="similarity">
    <text evidence="7">Belongs to the methyltransferase superfamily. RlmKL family.</text>
</comment>
<dbReference type="NCBIfam" id="NF008748">
    <property type="entry name" value="PRK11783.1"/>
    <property type="match status" value="1"/>
</dbReference>
<dbReference type="GO" id="GO:0070043">
    <property type="term" value="F:rRNA (guanine-N7-)-methyltransferase activity"/>
    <property type="evidence" value="ECO:0007669"/>
    <property type="project" value="UniProtKB-UniRule"/>
</dbReference>
<dbReference type="RefSeq" id="WP_162311084.1">
    <property type="nucleotide sequence ID" value="NZ_JACHGU010000001.1"/>
</dbReference>
<evidence type="ECO:0000256" key="9">
    <source>
        <dbReference type="SAM" id="MobiDB-lite"/>
    </source>
</evidence>
<dbReference type="PROSITE" id="PS00092">
    <property type="entry name" value="N6_MTASE"/>
    <property type="match status" value="1"/>
</dbReference>
<keyword evidence="12" id="KW-1185">Reference proteome</keyword>
<evidence type="ECO:0000256" key="6">
    <source>
        <dbReference type="ARBA" id="ARBA00022884"/>
    </source>
</evidence>
<dbReference type="CDD" id="cd02440">
    <property type="entry name" value="AdoMet_MTases"/>
    <property type="match status" value="1"/>
</dbReference>
<dbReference type="GO" id="GO:0052915">
    <property type="term" value="F:23S rRNA (guanine(2445)-N(2))-methyltransferase activity"/>
    <property type="evidence" value="ECO:0007669"/>
    <property type="project" value="UniProtKB-UniRule"/>
</dbReference>
<keyword evidence="4 7" id="KW-0808">Transferase</keyword>
<dbReference type="Pfam" id="PF10672">
    <property type="entry name" value="Methyltrans_SAM"/>
    <property type="match status" value="1"/>
</dbReference>
<dbReference type="EMBL" id="MWIP01000007">
    <property type="protein sequence ID" value="KAF1686286.1"/>
    <property type="molecule type" value="Genomic_DNA"/>
</dbReference>
<keyword evidence="3 7" id="KW-0489">Methyltransferase</keyword>
<feature type="compositionally biased region" description="Basic and acidic residues" evidence="9">
    <location>
        <begin position="232"/>
        <end position="241"/>
    </location>
</feature>
<dbReference type="AlphaFoldDB" id="A0A7V8K6T9"/>
<dbReference type="Gene3D" id="3.30.750.80">
    <property type="entry name" value="RNA methyltransferase domain (HRMD) like"/>
    <property type="match status" value="1"/>
</dbReference>
<organism evidence="11 12">
    <name type="scientific">Pseudoxanthomonas broegbernensis</name>
    <dbReference type="NCBI Taxonomy" id="83619"/>
    <lineage>
        <taxon>Bacteria</taxon>
        <taxon>Pseudomonadati</taxon>
        <taxon>Pseudomonadota</taxon>
        <taxon>Gammaproteobacteria</taxon>
        <taxon>Lysobacterales</taxon>
        <taxon>Lysobacteraceae</taxon>
        <taxon>Pseudoxanthomonas</taxon>
    </lineage>
</organism>
<name>A0A7V8K6T9_9GAMM</name>
<comment type="caution">
    <text evidence="11">The sequence shown here is derived from an EMBL/GenBank/DDBJ whole genome shotgun (WGS) entry which is preliminary data.</text>
</comment>
<dbReference type="InterPro" id="IPR002052">
    <property type="entry name" value="DNA_methylase_N6_adenine_CS"/>
</dbReference>
<evidence type="ECO:0000256" key="5">
    <source>
        <dbReference type="ARBA" id="ARBA00022691"/>
    </source>
</evidence>
<evidence type="ECO:0000256" key="7">
    <source>
        <dbReference type="HAMAP-Rule" id="MF_01858"/>
    </source>
</evidence>
<comment type="function">
    <text evidence="7">Specifically methylates the guanine in position 2445 (m2G2445) and the guanine in position 2069 (m7G2069) of 23S rRNA.</text>
</comment>
<dbReference type="Proteomes" id="UP000462066">
    <property type="component" value="Unassembled WGS sequence"/>
</dbReference>
<evidence type="ECO:0000313" key="11">
    <source>
        <dbReference type="EMBL" id="KAF1686286.1"/>
    </source>
</evidence>
<evidence type="ECO:0000256" key="4">
    <source>
        <dbReference type="ARBA" id="ARBA00022679"/>
    </source>
</evidence>
<keyword evidence="5 7" id="KW-0949">S-adenosyl-L-methionine</keyword>
<dbReference type="Pfam" id="PF22020">
    <property type="entry name" value="RlmL_1st"/>
    <property type="match status" value="1"/>
</dbReference>
<keyword evidence="2 7" id="KW-0698">rRNA processing</keyword>
<dbReference type="PROSITE" id="PS51165">
    <property type="entry name" value="THUMP"/>
    <property type="match status" value="1"/>
</dbReference>
<dbReference type="SUPFAM" id="SSF53335">
    <property type="entry name" value="S-adenosyl-L-methionine-dependent methyltransferases"/>
    <property type="match status" value="2"/>
</dbReference>
<keyword evidence="6 8" id="KW-0694">RNA-binding</keyword>
<reference evidence="11 12" key="1">
    <citation type="submission" date="2017-10" db="EMBL/GenBank/DDBJ databases">
        <title>Whole genome sequencing of Pseudoxanthomonas broegbernensis DSM 12573(T).</title>
        <authorList>
            <person name="Kumar S."/>
            <person name="Bansal K."/>
            <person name="Kaur A."/>
            <person name="Patil P."/>
            <person name="Sharma S."/>
            <person name="Patil P.B."/>
        </authorList>
    </citation>
    <scope>NUCLEOTIDE SEQUENCE [LARGE SCALE GENOMIC DNA]</scope>
    <source>
        <strain evidence="11 12">DSM 12573</strain>
    </source>
</reference>
<feature type="region of interest" description="Disordered" evidence="9">
    <location>
        <begin position="223"/>
        <end position="258"/>
    </location>
</feature>
<sequence>MKFFVSCAKGLEYLLADELLALGAAKATATVAGANAEGTLVDAQRAVLWSRLASRVLWPLAAFDCPDEQALYDGAAAVPWHAHLGEGHTVAVDAHVSGEAITHARFAAQRVKDAVVDGFRAQGLARPSVDVESPDLRLNLSLRKGRATLSVDLGGGPLHRRGWRAARHEAPLKENLAAAVLLRGGWPALYAEGGALLDPMCGSGTLLIEGALMAADVAPGLGRMHAQAPPDARPHDADAPRGGDGGPPAAVPAPGARDLHGLRMRTDAIAGEAGRPEAHAPWQAAMAKIAPAPVTGDAGHVEEREGVALPTRWLGFGVDAWNALVTEARRRADAGLAALRPVFHGSDLDRQAIAAAHANARAAEVADALVFASCDIDALPACAAPRGLVVCNPPYDRRLAADGALYRRLGTALQRAVPGWRASLLCGDADLAYATGLRAARKYQVFNGALECVLIVCDPVRPPVREADAPRELSEGARMVANRVQRNLRRLRNWREVEQAGCFRAYDADIPEYAAAIDVYAEDGGERRTFLHVQEYAPPKEIPEADVRRRRNELLAAAREAFAVPAAQVALKTRERGKGGSKYAQARTGGFQQRGERFAVRENGARLWVNLFDYLDTGLFLDHRPLRRRMAAEAKGRRFLNLFCYTGVASVQAAVAGAASTTSVDLSGTYLQWCADNLALNGVAGTAHRLVQADAVAWLEAERARYDVIFCDPPTFSNSARAEDFDVQREQVRLLRAAVARLAQGGALYFSNNFRRFRLDEDAVAQFAHCEEISASTIPPDFERNARIHRAWRLTRD</sequence>
<evidence type="ECO:0000313" key="12">
    <source>
        <dbReference type="Proteomes" id="UP000462066"/>
    </source>
</evidence>
<dbReference type="PANTHER" id="PTHR47313">
    <property type="entry name" value="RIBOSOMAL RNA LARGE SUBUNIT METHYLTRANSFERASE K/L"/>
    <property type="match status" value="1"/>
</dbReference>
<dbReference type="Pfam" id="PF01170">
    <property type="entry name" value="UPF0020"/>
    <property type="match status" value="1"/>
</dbReference>
<evidence type="ECO:0000256" key="8">
    <source>
        <dbReference type="PROSITE-ProRule" id="PRU00529"/>
    </source>
</evidence>
<dbReference type="InterPro" id="IPR004114">
    <property type="entry name" value="THUMP_dom"/>
</dbReference>
<dbReference type="Gene3D" id="3.30.2130.30">
    <property type="match status" value="2"/>
</dbReference>
<dbReference type="InterPro" id="IPR029063">
    <property type="entry name" value="SAM-dependent_MTases_sf"/>
</dbReference>
<dbReference type="PROSITE" id="PS01261">
    <property type="entry name" value="UPF0020"/>
    <property type="match status" value="1"/>
</dbReference>
<dbReference type="InterPro" id="IPR054170">
    <property type="entry name" value="RlmL_1st"/>
</dbReference>
<comment type="catalytic activity">
    <reaction evidence="7">
        <text>guanosine(2069) in 23S rRNA + S-adenosyl-L-methionine = N(2)-methylguanosine(2069) in 23S rRNA + S-adenosyl-L-homocysteine + H(+)</text>
        <dbReference type="Rhea" id="RHEA:43772"/>
        <dbReference type="Rhea" id="RHEA-COMP:10688"/>
        <dbReference type="Rhea" id="RHEA-COMP:10689"/>
        <dbReference type="ChEBI" id="CHEBI:15378"/>
        <dbReference type="ChEBI" id="CHEBI:57856"/>
        <dbReference type="ChEBI" id="CHEBI:59789"/>
        <dbReference type="ChEBI" id="CHEBI:74269"/>
        <dbReference type="ChEBI" id="CHEBI:74481"/>
        <dbReference type="EC" id="2.1.1.264"/>
    </reaction>
</comment>
<dbReference type="GO" id="GO:0003723">
    <property type="term" value="F:RNA binding"/>
    <property type="evidence" value="ECO:0007669"/>
    <property type="project" value="UniProtKB-UniRule"/>
</dbReference>
<dbReference type="SMART" id="SM00981">
    <property type="entry name" value="THUMP"/>
    <property type="match status" value="1"/>
</dbReference>
<dbReference type="InterPro" id="IPR017244">
    <property type="entry name" value="23SrRNA_methyltr_KL"/>
</dbReference>
<evidence type="ECO:0000256" key="3">
    <source>
        <dbReference type="ARBA" id="ARBA00022603"/>
    </source>
</evidence>
<dbReference type="CDD" id="cd11715">
    <property type="entry name" value="THUMP_AdoMetMT"/>
    <property type="match status" value="1"/>
</dbReference>
<evidence type="ECO:0000256" key="1">
    <source>
        <dbReference type="ARBA" id="ARBA00022490"/>
    </source>
</evidence>
<protein>
    <recommendedName>
        <fullName evidence="7">Ribosomal RNA large subunit methyltransferase K/L</fullName>
    </recommendedName>
    <domain>
        <recommendedName>
            <fullName evidence="7">23S rRNA m2G2445 methyltransferase</fullName>
            <ecNumber evidence="7">2.1.1.173</ecNumber>
        </recommendedName>
        <alternativeName>
            <fullName evidence="7">rRNA (guanine-N(2)-)-methyltransferase RlmL</fullName>
        </alternativeName>
    </domain>
    <domain>
        <recommendedName>
            <fullName evidence="7">23S rRNA m7G2069 methyltransferase</fullName>
            <ecNumber evidence="7">2.1.1.264</ecNumber>
        </recommendedName>
        <alternativeName>
            <fullName evidence="7">rRNA (guanine-N(7)-)-methyltransferase RlmK</fullName>
        </alternativeName>
    </domain>
</protein>
<dbReference type="Gene3D" id="3.40.50.150">
    <property type="entry name" value="Vaccinia Virus protein VP39"/>
    <property type="match status" value="3"/>
</dbReference>
<evidence type="ECO:0000256" key="2">
    <source>
        <dbReference type="ARBA" id="ARBA00022552"/>
    </source>
</evidence>
<dbReference type="EC" id="2.1.1.264" evidence="7"/>
<dbReference type="InterPro" id="IPR053943">
    <property type="entry name" value="RlmKL-like_Mtase_CS"/>
</dbReference>
<evidence type="ECO:0000259" key="10">
    <source>
        <dbReference type="PROSITE" id="PS51165"/>
    </source>
</evidence>
<dbReference type="InterPro" id="IPR000241">
    <property type="entry name" value="RlmKL-like_Mtase"/>
</dbReference>
<gene>
    <name evidence="7" type="primary">rlmL</name>
    <name evidence="11" type="ORF">B1992_08665</name>
</gene>
<comment type="catalytic activity">
    <reaction evidence="7">
        <text>guanosine(2445) in 23S rRNA + S-adenosyl-L-methionine = N(2)-methylguanosine(2445) in 23S rRNA + S-adenosyl-L-homocysteine + H(+)</text>
        <dbReference type="Rhea" id="RHEA:42740"/>
        <dbReference type="Rhea" id="RHEA-COMP:10215"/>
        <dbReference type="Rhea" id="RHEA-COMP:10216"/>
        <dbReference type="ChEBI" id="CHEBI:15378"/>
        <dbReference type="ChEBI" id="CHEBI:57856"/>
        <dbReference type="ChEBI" id="CHEBI:59789"/>
        <dbReference type="ChEBI" id="CHEBI:74269"/>
        <dbReference type="ChEBI" id="CHEBI:74481"/>
        <dbReference type="EC" id="2.1.1.173"/>
    </reaction>
</comment>
<dbReference type="EC" id="2.1.1.173" evidence="7"/>